<dbReference type="Gene3D" id="3.40.630.10">
    <property type="entry name" value="Zn peptidases"/>
    <property type="match status" value="1"/>
</dbReference>
<dbReference type="InterPro" id="IPR036264">
    <property type="entry name" value="Bact_exopeptidase_dim_dom"/>
</dbReference>
<dbReference type="SUPFAM" id="SSF53187">
    <property type="entry name" value="Zn-dependent exopeptidases"/>
    <property type="match status" value="1"/>
</dbReference>
<dbReference type="Gene3D" id="3.30.70.360">
    <property type="match status" value="1"/>
</dbReference>
<keyword evidence="4" id="KW-0378">Hydrolase</keyword>
<dbReference type="PANTHER" id="PTHR43808">
    <property type="entry name" value="ACETYLORNITHINE DEACETYLASE"/>
    <property type="match status" value="1"/>
</dbReference>
<comment type="caution">
    <text evidence="6">The sequence shown here is derived from an EMBL/GenBank/DDBJ whole genome shotgun (WGS) entry which is preliminary data.</text>
</comment>
<dbReference type="EMBL" id="JBHTGP010000013">
    <property type="protein sequence ID" value="MFD0688050.1"/>
    <property type="molecule type" value="Genomic_DNA"/>
</dbReference>
<dbReference type="SUPFAM" id="SSF55031">
    <property type="entry name" value="Bacterial exopeptidase dimerisation domain"/>
    <property type="match status" value="1"/>
</dbReference>
<dbReference type="Proteomes" id="UP001597063">
    <property type="component" value="Unassembled WGS sequence"/>
</dbReference>
<evidence type="ECO:0000256" key="3">
    <source>
        <dbReference type="ARBA" id="ARBA00022723"/>
    </source>
</evidence>
<dbReference type="InterPro" id="IPR050072">
    <property type="entry name" value="Peptidase_M20A"/>
</dbReference>
<keyword evidence="5" id="KW-0862">Zinc</keyword>
<evidence type="ECO:0000256" key="4">
    <source>
        <dbReference type="ARBA" id="ARBA00022801"/>
    </source>
</evidence>
<evidence type="ECO:0000313" key="6">
    <source>
        <dbReference type="EMBL" id="MFD0688050.1"/>
    </source>
</evidence>
<gene>
    <name evidence="6" type="ORF">ACFQZM_26390</name>
</gene>
<dbReference type="PROSITE" id="PS00759">
    <property type="entry name" value="ARGE_DAPE_CPG2_2"/>
    <property type="match status" value="1"/>
</dbReference>
<evidence type="ECO:0000313" key="7">
    <source>
        <dbReference type="Proteomes" id="UP001597063"/>
    </source>
</evidence>
<comment type="cofactor">
    <cofactor evidence="1">
        <name>Zn(2+)</name>
        <dbReference type="ChEBI" id="CHEBI:29105"/>
    </cofactor>
</comment>
<organism evidence="6 7">
    <name type="scientific">Actinomadura fibrosa</name>
    <dbReference type="NCBI Taxonomy" id="111802"/>
    <lineage>
        <taxon>Bacteria</taxon>
        <taxon>Bacillati</taxon>
        <taxon>Actinomycetota</taxon>
        <taxon>Actinomycetes</taxon>
        <taxon>Streptosporangiales</taxon>
        <taxon>Thermomonosporaceae</taxon>
        <taxon>Actinomadura</taxon>
    </lineage>
</organism>
<comment type="similarity">
    <text evidence="2">Belongs to the peptidase M20A family.</text>
</comment>
<keyword evidence="3" id="KW-0479">Metal-binding</keyword>
<protein>
    <submittedName>
        <fullName evidence="6">M20 family metallopeptidase</fullName>
    </submittedName>
</protein>
<dbReference type="Pfam" id="PF01546">
    <property type="entry name" value="Peptidase_M20"/>
    <property type="match status" value="1"/>
</dbReference>
<evidence type="ECO:0000256" key="5">
    <source>
        <dbReference type="ARBA" id="ARBA00022833"/>
    </source>
</evidence>
<dbReference type="RefSeq" id="WP_131756393.1">
    <property type="nucleotide sequence ID" value="NZ_CAACUY010000015.1"/>
</dbReference>
<sequence>MTVRPGGDPVTGVPATGGDVVEMARALIRIPSPNPGGDERAVAGALTELAVDAGLPAPTVLERSSERPNLLVTLDFGPGGRHLVLCGHMDTKPIGDASWTVDPLGAEIDGDRLYGLGSADMKGALAAMILAAADLAGSGALGAGRLSLLFTADEEDGAYHGAQYLAETQGHLGADAVLIGEPGGLEDDYDALHLGSRGIARLRAVARGRQGHSSLSDAAGTRNAGVDAAHAAVALAGLSIPSPDDPYGIQGWTTTVNTALAFRGGVGFGVLPGRMGVDTEVRLLPGTGRDDVRVPVAKLVAEVAERTGADLEVEFDEQGYLPGTVSDPSGPLPEAVRAACRRVLGTVPPDAMFPGTTDAAFLQPAWNVPVLPAFGPGLLRRAHGADEWVSIAALRRAAGLYAGVAAAFCAPADDKEEHDTGGRERGEGP</sequence>
<evidence type="ECO:0000256" key="2">
    <source>
        <dbReference type="ARBA" id="ARBA00006247"/>
    </source>
</evidence>
<evidence type="ECO:0000256" key="1">
    <source>
        <dbReference type="ARBA" id="ARBA00001947"/>
    </source>
</evidence>
<reference evidence="7" key="1">
    <citation type="journal article" date="2019" name="Int. J. Syst. Evol. Microbiol.">
        <title>The Global Catalogue of Microorganisms (GCM) 10K type strain sequencing project: providing services to taxonomists for standard genome sequencing and annotation.</title>
        <authorList>
            <consortium name="The Broad Institute Genomics Platform"/>
            <consortium name="The Broad Institute Genome Sequencing Center for Infectious Disease"/>
            <person name="Wu L."/>
            <person name="Ma J."/>
        </authorList>
    </citation>
    <scope>NUCLEOTIDE SEQUENCE [LARGE SCALE GENOMIC DNA]</scope>
    <source>
        <strain evidence="7">JCM 9371</strain>
    </source>
</reference>
<accession>A0ABW2XU31</accession>
<dbReference type="InterPro" id="IPR001261">
    <property type="entry name" value="ArgE/DapE_CS"/>
</dbReference>
<keyword evidence="7" id="KW-1185">Reference proteome</keyword>
<proteinExistence type="inferred from homology"/>
<dbReference type="InterPro" id="IPR002933">
    <property type="entry name" value="Peptidase_M20"/>
</dbReference>
<name>A0ABW2XU31_9ACTN</name>
<dbReference type="PANTHER" id="PTHR43808:SF8">
    <property type="entry name" value="PEPTIDASE M20 DIMERISATION DOMAIN-CONTAINING PROTEIN"/>
    <property type="match status" value="1"/>
</dbReference>